<dbReference type="RefSeq" id="WP_073041463.1">
    <property type="nucleotide sequence ID" value="NZ_FQUO01000004.1"/>
</dbReference>
<gene>
    <name evidence="9" type="ORF">SAMN05444008_104261</name>
</gene>
<protein>
    <submittedName>
        <fullName evidence="9">Putative colanic acid biosysnthesis UDP-glucose lipid carrier transferase</fullName>
    </submittedName>
</protein>
<feature type="transmembrane region" description="Helical" evidence="7">
    <location>
        <begin position="277"/>
        <end position="301"/>
    </location>
</feature>
<sequence>MNKHSLTIIRTVLATVDIVTLNIAYSLSWLFFDQNIPNEYNSDYLEFFFALNIAWVLLGSVTKIYRKTTLLSFEYTLRNTAFTYLVWFATLNTYLLFFRETHLSRLFIGSTITLFAVGLVINRFAYLIMKKTQGKWFNQEGQILIIGYNDTSKKLIQYLEQDSINAEILGFTENPERVNELSHYPIIGDISSTIELSKQNNVDRIYSTITPEQEPLLYNLMREAENECIRFKIVPDLSMFVKGRFHVSYYNDIPILTMRGESLDQLNNRIKKRILDIAVSLTAIVFILSWLLPLISILILLESRGPIFFSQLRTGKNGKMFRCLKFRSMRVNKDSDSKQATKNDSRVTRIGRFLRRSSLDEFPQFFNVFVGDMSIVGPRPHMLQHTNDYSKIVDQYMVRHFLKPGITGWAQVNGYRGEITEPVHIRNRVEYDIWYMENWSLILDLKIIFLTFYNIIRGEEKAY</sequence>
<evidence type="ECO:0000256" key="5">
    <source>
        <dbReference type="ARBA" id="ARBA00022989"/>
    </source>
</evidence>
<dbReference type="PANTHER" id="PTHR30576:SF0">
    <property type="entry name" value="UNDECAPRENYL-PHOSPHATE N-ACETYLGALACTOSAMINYL 1-PHOSPHATE TRANSFERASE-RELATED"/>
    <property type="match status" value="1"/>
</dbReference>
<evidence type="ECO:0000313" key="10">
    <source>
        <dbReference type="Proteomes" id="UP000184368"/>
    </source>
</evidence>
<comment type="similarity">
    <text evidence="2">Belongs to the bacterial sugar transferase family.</text>
</comment>
<feature type="domain" description="Bacterial sugar transferase" evidence="8">
    <location>
        <begin position="272"/>
        <end position="456"/>
    </location>
</feature>
<feature type="transmembrane region" description="Helical" evidence="7">
    <location>
        <begin position="103"/>
        <end position="125"/>
    </location>
</feature>
<reference evidence="9 10" key="1">
    <citation type="submission" date="2016-11" db="EMBL/GenBank/DDBJ databases">
        <authorList>
            <person name="Jaros S."/>
            <person name="Januszkiewicz K."/>
            <person name="Wedrychowicz H."/>
        </authorList>
    </citation>
    <scope>NUCLEOTIDE SEQUENCE [LARGE SCALE GENOMIC DNA]</scope>
    <source>
        <strain evidence="9 10">DSM 26897</strain>
    </source>
</reference>
<keyword evidence="10" id="KW-1185">Reference proteome</keyword>
<evidence type="ECO:0000256" key="6">
    <source>
        <dbReference type="ARBA" id="ARBA00023136"/>
    </source>
</evidence>
<evidence type="ECO:0000313" key="9">
    <source>
        <dbReference type="EMBL" id="SHF04404.1"/>
    </source>
</evidence>
<dbReference type="NCBIfam" id="TIGR03025">
    <property type="entry name" value="EPS_sugtrans"/>
    <property type="match status" value="1"/>
</dbReference>
<dbReference type="Proteomes" id="UP000184368">
    <property type="component" value="Unassembled WGS sequence"/>
</dbReference>
<feature type="transmembrane region" description="Helical" evidence="7">
    <location>
        <begin position="44"/>
        <end position="65"/>
    </location>
</feature>
<evidence type="ECO:0000256" key="3">
    <source>
        <dbReference type="ARBA" id="ARBA00022679"/>
    </source>
</evidence>
<evidence type="ECO:0000256" key="7">
    <source>
        <dbReference type="SAM" id="Phobius"/>
    </source>
</evidence>
<evidence type="ECO:0000259" key="8">
    <source>
        <dbReference type="Pfam" id="PF02397"/>
    </source>
</evidence>
<dbReference type="InterPro" id="IPR017473">
    <property type="entry name" value="Undecaprenyl-P_gluc_Ptfrase"/>
</dbReference>
<feature type="transmembrane region" description="Helical" evidence="7">
    <location>
        <begin position="12"/>
        <end position="32"/>
    </location>
</feature>
<proteinExistence type="inferred from homology"/>
<dbReference type="GO" id="GO:0016780">
    <property type="term" value="F:phosphotransferase activity, for other substituted phosphate groups"/>
    <property type="evidence" value="ECO:0007669"/>
    <property type="project" value="TreeGrafter"/>
</dbReference>
<dbReference type="OrthoDB" id="9808602at2"/>
<comment type="subcellular location">
    <subcellularLocation>
        <location evidence="1">Membrane</location>
        <topology evidence="1">Multi-pass membrane protein</topology>
    </subcellularLocation>
</comment>
<dbReference type="GO" id="GO:0016020">
    <property type="term" value="C:membrane"/>
    <property type="evidence" value="ECO:0007669"/>
    <property type="project" value="UniProtKB-SubCell"/>
</dbReference>
<evidence type="ECO:0000256" key="4">
    <source>
        <dbReference type="ARBA" id="ARBA00022692"/>
    </source>
</evidence>
<keyword evidence="5 7" id="KW-1133">Transmembrane helix</keyword>
<keyword evidence="3 9" id="KW-0808">Transferase</keyword>
<dbReference type="NCBIfam" id="TIGR03023">
    <property type="entry name" value="WcaJ_sugtrans"/>
    <property type="match status" value="1"/>
</dbReference>
<dbReference type="AlphaFoldDB" id="A0A1M4YF44"/>
<dbReference type="InterPro" id="IPR003362">
    <property type="entry name" value="Bact_transf"/>
</dbReference>
<keyword evidence="6 7" id="KW-0472">Membrane</keyword>
<dbReference type="EMBL" id="FQUO01000004">
    <property type="protein sequence ID" value="SHF04404.1"/>
    <property type="molecule type" value="Genomic_DNA"/>
</dbReference>
<dbReference type="Pfam" id="PF02397">
    <property type="entry name" value="Bac_transf"/>
    <property type="match status" value="1"/>
</dbReference>
<keyword evidence="4 7" id="KW-0812">Transmembrane</keyword>
<organism evidence="9 10">
    <name type="scientific">Cnuella takakiae</name>
    <dbReference type="NCBI Taxonomy" id="1302690"/>
    <lineage>
        <taxon>Bacteria</taxon>
        <taxon>Pseudomonadati</taxon>
        <taxon>Bacteroidota</taxon>
        <taxon>Chitinophagia</taxon>
        <taxon>Chitinophagales</taxon>
        <taxon>Chitinophagaceae</taxon>
        <taxon>Cnuella</taxon>
    </lineage>
</organism>
<feature type="transmembrane region" description="Helical" evidence="7">
    <location>
        <begin position="77"/>
        <end position="97"/>
    </location>
</feature>
<name>A0A1M4YF44_9BACT</name>
<dbReference type="Gene3D" id="3.40.50.720">
    <property type="entry name" value="NAD(P)-binding Rossmann-like Domain"/>
    <property type="match status" value="1"/>
</dbReference>
<dbReference type="InterPro" id="IPR017475">
    <property type="entry name" value="EPS_sugar_tfrase"/>
</dbReference>
<evidence type="ECO:0000256" key="2">
    <source>
        <dbReference type="ARBA" id="ARBA00006464"/>
    </source>
</evidence>
<evidence type="ECO:0000256" key="1">
    <source>
        <dbReference type="ARBA" id="ARBA00004141"/>
    </source>
</evidence>
<accession>A0A1M4YF44</accession>
<dbReference type="PANTHER" id="PTHR30576">
    <property type="entry name" value="COLANIC BIOSYNTHESIS UDP-GLUCOSE LIPID CARRIER TRANSFERASE"/>
    <property type="match status" value="1"/>
</dbReference>
<dbReference type="STRING" id="1302690.BUE76_15480"/>
<dbReference type="Pfam" id="PF13727">
    <property type="entry name" value="CoA_binding_3"/>
    <property type="match status" value="1"/>
</dbReference>